<feature type="domain" description="Sec23/Sec24 trunk" evidence="2">
    <location>
        <begin position="27"/>
        <end position="88"/>
    </location>
</feature>
<gene>
    <name evidence="3" type="ORF">L3X38_036074</name>
</gene>
<organism evidence="3 4">
    <name type="scientific">Prunus dulcis</name>
    <name type="common">Almond</name>
    <name type="synonym">Amygdalus dulcis</name>
    <dbReference type="NCBI Taxonomy" id="3755"/>
    <lineage>
        <taxon>Eukaryota</taxon>
        <taxon>Viridiplantae</taxon>
        <taxon>Streptophyta</taxon>
        <taxon>Embryophyta</taxon>
        <taxon>Tracheophyta</taxon>
        <taxon>Spermatophyta</taxon>
        <taxon>Magnoliopsida</taxon>
        <taxon>eudicotyledons</taxon>
        <taxon>Gunneridae</taxon>
        <taxon>Pentapetalae</taxon>
        <taxon>rosids</taxon>
        <taxon>fabids</taxon>
        <taxon>Rosales</taxon>
        <taxon>Rosaceae</taxon>
        <taxon>Amygdaloideae</taxon>
        <taxon>Amygdaleae</taxon>
        <taxon>Prunus</taxon>
    </lineage>
</organism>
<evidence type="ECO:0000259" key="2">
    <source>
        <dbReference type="Pfam" id="PF04811"/>
    </source>
</evidence>
<dbReference type="Proteomes" id="UP001054821">
    <property type="component" value="Chromosome 7"/>
</dbReference>
<evidence type="ECO:0000256" key="1">
    <source>
        <dbReference type="SAM" id="Coils"/>
    </source>
</evidence>
<dbReference type="GO" id="GO:0008270">
    <property type="term" value="F:zinc ion binding"/>
    <property type="evidence" value="ECO:0007669"/>
    <property type="project" value="TreeGrafter"/>
</dbReference>
<reference evidence="3 4" key="1">
    <citation type="journal article" date="2022" name="G3 (Bethesda)">
        <title>Whole-genome sequence and methylome profiling of the almond [Prunus dulcis (Mill.) D.A. Webb] cultivar 'Nonpareil'.</title>
        <authorList>
            <person name="D'Amico-Willman K.M."/>
            <person name="Ouma W.Z."/>
            <person name="Meulia T."/>
            <person name="Sideli G.M."/>
            <person name="Gradziel T.M."/>
            <person name="Fresnedo-Ramirez J."/>
        </authorList>
    </citation>
    <scope>NUCLEOTIDE SEQUENCE [LARGE SCALE GENOMIC DNA]</scope>
    <source>
        <strain evidence="3">Clone GOH B32 T37-40</strain>
    </source>
</reference>
<dbReference type="Gene3D" id="2.60.40.1670">
    <property type="entry name" value="beta-sandwich domain of Sec23/24"/>
    <property type="match status" value="1"/>
</dbReference>
<evidence type="ECO:0000313" key="4">
    <source>
        <dbReference type="Proteomes" id="UP001054821"/>
    </source>
</evidence>
<protein>
    <recommendedName>
        <fullName evidence="2">Sec23/Sec24 trunk domain-containing protein</fullName>
    </recommendedName>
</protein>
<dbReference type="Gene3D" id="3.40.50.410">
    <property type="entry name" value="von Willebrand factor, type A domain"/>
    <property type="match status" value="2"/>
</dbReference>
<dbReference type="InterPro" id="IPR006896">
    <property type="entry name" value="Sec23/24_trunk_dom"/>
</dbReference>
<feature type="coiled-coil region" evidence="1">
    <location>
        <begin position="317"/>
        <end position="351"/>
    </location>
</feature>
<sequence length="427" mass="49263">MVLQCLLWAVTGRFGILIGVLHARKVNHLGGKLLIFQNTLPSLGVGRLKLRGDDRCVYGTDKDHPLRPPEDPFYKQMAAEFSKFQIRVYYYPNFQSTIHGEKLRHELARDLTRETAWEAVICIRCGKGLRFTSYHGNFMLRSTDLLALPAVDYTLHPVEKGVLEYIQQQHRWLQIWERRTPRLLQQLKKLPHKLEDARNSLKLRIVKALKEYPQHHLGGKMIYPESLPVKNLLKLLYPCLIRLDEYLLNNFLEAGTRKIASLMPLAAGFLTFVGIECFVDQLVAPIKPIIGQYLAKYLLACSGPVVTKYLDIYVAYILSYKTNIENLLKQVKKLKATRDLVLQAVEDAKKRGEVVVRDEVEKWLSSVDRLTSEATKFFEYKGDANSGWFRWLYGLLMSRYQLSKKAKKMIEHLVQLQADGIFAKVSN</sequence>
<dbReference type="Pfam" id="PF04811">
    <property type="entry name" value="Sec23_trunk"/>
    <property type="match status" value="1"/>
</dbReference>
<dbReference type="GO" id="GO:0070971">
    <property type="term" value="C:endoplasmic reticulum exit site"/>
    <property type="evidence" value="ECO:0007669"/>
    <property type="project" value="TreeGrafter"/>
</dbReference>
<comment type="caution">
    <text evidence="3">The sequence shown here is derived from an EMBL/GenBank/DDBJ whole genome shotgun (WGS) entry which is preliminary data.</text>
</comment>
<dbReference type="PANTHER" id="PTHR13803">
    <property type="entry name" value="SEC24-RELATED PROTEIN"/>
    <property type="match status" value="1"/>
</dbReference>
<dbReference type="AlphaFoldDB" id="A0AAD4V2W9"/>
<keyword evidence="1" id="KW-0175">Coiled coil</keyword>
<dbReference type="InterPro" id="IPR050550">
    <property type="entry name" value="SEC23_SEC24_subfamily"/>
</dbReference>
<dbReference type="SUPFAM" id="SSF53300">
    <property type="entry name" value="vWA-like"/>
    <property type="match status" value="1"/>
</dbReference>
<dbReference type="GO" id="GO:0000149">
    <property type="term" value="F:SNARE binding"/>
    <property type="evidence" value="ECO:0007669"/>
    <property type="project" value="TreeGrafter"/>
</dbReference>
<dbReference type="SUPFAM" id="SSF81995">
    <property type="entry name" value="beta-sandwich domain of Sec23/24"/>
    <property type="match status" value="1"/>
</dbReference>
<proteinExistence type="predicted"/>
<dbReference type="GO" id="GO:0030127">
    <property type="term" value="C:COPII vesicle coat"/>
    <property type="evidence" value="ECO:0007669"/>
    <property type="project" value="InterPro"/>
</dbReference>
<keyword evidence="4" id="KW-1185">Reference proteome</keyword>
<dbReference type="EMBL" id="JAJFAZ020000007">
    <property type="protein sequence ID" value="KAI5316367.1"/>
    <property type="molecule type" value="Genomic_DNA"/>
</dbReference>
<name>A0AAD4V2W9_PRUDU</name>
<evidence type="ECO:0000313" key="3">
    <source>
        <dbReference type="EMBL" id="KAI5316367.1"/>
    </source>
</evidence>
<accession>A0AAD4V2W9</accession>
<dbReference type="PANTHER" id="PTHR13803:SF39">
    <property type="entry name" value="SECRETORY 24AB, ISOFORM A"/>
    <property type="match status" value="1"/>
</dbReference>
<dbReference type="GO" id="GO:0006886">
    <property type="term" value="P:intracellular protein transport"/>
    <property type="evidence" value="ECO:0007669"/>
    <property type="project" value="InterPro"/>
</dbReference>
<dbReference type="GO" id="GO:0090110">
    <property type="term" value="P:COPII-coated vesicle cargo loading"/>
    <property type="evidence" value="ECO:0007669"/>
    <property type="project" value="TreeGrafter"/>
</dbReference>
<dbReference type="InterPro" id="IPR036465">
    <property type="entry name" value="vWFA_dom_sf"/>
</dbReference>